<dbReference type="RefSeq" id="WP_142948579.1">
    <property type="nucleotide sequence ID" value="NZ_ARXR01000009.1"/>
</dbReference>
<dbReference type="InterPro" id="IPR015867">
    <property type="entry name" value="N-reg_PII/ATP_PRibTrfase_C"/>
</dbReference>
<evidence type="ECO:0008006" key="3">
    <source>
        <dbReference type="Google" id="ProtNLM"/>
    </source>
</evidence>
<dbReference type="Proteomes" id="UP000644441">
    <property type="component" value="Unassembled WGS sequence"/>
</dbReference>
<dbReference type="PANTHER" id="PTHR41774:SF1">
    <property type="entry name" value="NGG1P INTERACTING FACTOR NIF3"/>
    <property type="match status" value="1"/>
</dbReference>
<name>A0ABS0AFJ8_9GAMM</name>
<reference evidence="1 2" key="1">
    <citation type="submission" date="2012-09" db="EMBL/GenBank/DDBJ databases">
        <title>Genome Sequence of alkane-degrading Bacterium Alcanivorax venustensis ISO4.</title>
        <authorList>
            <person name="Lai Q."/>
            <person name="Shao Z."/>
        </authorList>
    </citation>
    <scope>NUCLEOTIDE SEQUENCE [LARGE SCALE GENOMIC DNA]</scope>
    <source>
        <strain evidence="1 2">ISO4</strain>
    </source>
</reference>
<keyword evidence="2" id="KW-1185">Reference proteome</keyword>
<organism evidence="1 2">
    <name type="scientific">Alloalcanivorax venustensis ISO4</name>
    <dbReference type="NCBI Taxonomy" id="1177184"/>
    <lineage>
        <taxon>Bacteria</taxon>
        <taxon>Pseudomonadati</taxon>
        <taxon>Pseudomonadota</taxon>
        <taxon>Gammaproteobacteria</taxon>
        <taxon>Oceanospirillales</taxon>
        <taxon>Alcanivoracaceae</taxon>
        <taxon>Alloalcanivorax</taxon>
    </lineage>
</organism>
<sequence>MTVYKLCFYVPEEHAEAVKNAVFEAGAGRIGNYDCCSFQVAGQGQFRPLEGSDPYIGGQGEIETVREFRVETICMEDHLKAALSALRLAHPYEEPAIDLWRLEDLPG</sequence>
<comment type="caution">
    <text evidence="1">The sequence shown here is derived from an EMBL/GenBank/DDBJ whole genome shotgun (WGS) entry which is preliminary data.</text>
</comment>
<gene>
    <name evidence="1" type="ORF">ISO4_01466</name>
</gene>
<dbReference type="Gene3D" id="3.30.70.120">
    <property type="match status" value="1"/>
</dbReference>
<dbReference type="PANTHER" id="PTHR41774">
    <property type="match status" value="1"/>
</dbReference>
<evidence type="ECO:0000313" key="1">
    <source>
        <dbReference type="EMBL" id="MBF5052864.1"/>
    </source>
</evidence>
<protein>
    <recommendedName>
        <fullName evidence="3">NGG1p interacting factor NIF3</fullName>
    </recommendedName>
</protein>
<dbReference type="GeneID" id="99766173"/>
<dbReference type="InterPro" id="IPR036069">
    <property type="entry name" value="DUF34/NIF3_sf"/>
</dbReference>
<dbReference type="SUPFAM" id="SSF102705">
    <property type="entry name" value="NIF3 (NGG1p interacting factor 3)-like"/>
    <property type="match status" value="1"/>
</dbReference>
<proteinExistence type="predicted"/>
<evidence type="ECO:0000313" key="2">
    <source>
        <dbReference type="Proteomes" id="UP000644441"/>
    </source>
</evidence>
<dbReference type="EMBL" id="ARXR01000009">
    <property type="protein sequence ID" value="MBF5052864.1"/>
    <property type="molecule type" value="Genomic_DNA"/>
</dbReference>
<accession>A0ABS0AFJ8</accession>